<dbReference type="Pfam" id="PF20153">
    <property type="entry name" value="DUF6535"/>
    <property type="match status" value="1"/>
</dbReference>
<feature type="region of interest" description="Disordered" evidence="1">
    <location>
        <begin position="971"/>
        <end position="990"/>
    </location>
</feature>
<dbReference type="Proteomes" id="UP000219338">
    <property type="component" value="Unassembled WGS sequence"/>
</dbReference>
<keyword evidence="2" id="KW-1133">Transmembrane helix</keyword>
<sequence>MEPSDIRDGTLHHPWSNDEEIRVTDESPGSTHTQNSFDQAENSHGSAHHASTTGQGPIMATHSPDKGSVPGTPSLPRQPTSSPVVAPIGYSQGYPPSPPFKEAGPTSSVWRAYLDESRSYDTDRLQDQRGEVNILLVFAGLFSAVVSAFVVQSLNSQPDYQKMSAVLLFDQINIQRALANGTSLDDITTSGIDPTAPFTPDMADLVINGLWGTSLTLSLVTAFVAILVDAWYSYYVSPIPGQPKVRASTRHLRYKGLIKCHIRVCISFLQLLLHLSLMSFLLGFSLFAFGKNDPILMIVPYIIFALIFACYLISSLTDSEHPEHLRKMPLSYILSAIRGLPPITKVPGLASLLEVKNISEVNKLQASEIYAAHESRFENEVDALHWLYERSSTSAIHRLVIQALAGLSPNHKAYAEEVFSPRWVEIRDEKERTLMDCMELARDGPTRWIPKDIPNIGGRIEPLLRLEILFPALRRKFPSRLFGEHNLDLSRMLSNTLSMTLFSIDDAHIQKPTEQNQVFLDALADNDVHHPLVWKKRLDRYVDKGRLFHDAGDVFTIEMCLDLVTSIYLPKDSPHESSSCTLADASITYYKPEVLKDLLSFFSLSESQNDNDPVDHERRLSLAIVRTLVPDPALSTFNSHQRYPFPHDSTISKYLLLRIAISAIQKVLRNHPIDPPSTQWRTDVFRAIVSFMMSDLFTGRSLSDSEYSEYKDDFWTGSTYALACMASFMGGGPEYCVIEPNAEWDTKPLFLNILQVIHDERVADVPLQNPFPVYPDLPQRVDSAIGAVSLLLGQAFKRGIPGAYEAFREKGSLHYIANNSKLHLGLIEGLQAYITGLSDAKAGKFPDIQSGEFLDRHIHDLHEAPVIRCICASITHSGTWPHPILSSLASIDPNHSRWTEILETLNSPDHEYSVNNYTFDAINAISSDNQEYLKMRMENTLYNLAECLKTERHRRNGTNWLSKIFNYHTSSAGNEREQDPREDIELGRQT</sequence>
<keyword evidence="2" id="KW-0812">Transmembrane</keyword>
<feature type="compositionally biased region" description="Polar residues" evidence="1">
    <location>
        <begin position="27"/>
        <end position="55"/>
    </location>
</feature>
<feature type="region of interest" description="Disordered" evidence="1">
    <location>
        <begin position="1"/>
        <end position="105"/>
    </location>
</feature>
<evidence type="ECO:0000256" key="1">
    <source>
        <dbReference type="SAM" id="MobiDB-lite"/>
    </source>
</evidence>
<feature type="transmembrane region" description="Helical" evidence="2">
    <location>
        <begin position="134"/>
        <end position="154"/>
    </location>
</feature>
<evidence type="ECO:0000313" key="4">
    <source>
        <dbReference type="EMBL" id="SJL17971.1"/>
    </source>
</evidence>
<keyword evidence="2" id="KW-0472">Membrane</keyword>
<dbReference type="EMBL" id="FUEG01000051">
    <property type="protein sequence ID" value="SJL17971.1"/>
    <property type="molecule type" value="Genomic_DNA"/>
</dbReference>
<dbReference type="OrthoDB" id="2891799at2759"/>
<dbReference type="InterPro" id="IPR045338">
    <property type="entry name" value="DUF6535"/>
</dbReference>
<accession>A0A284SAE2</accession>
<evidence type="ECO:0000256" key="2">
    <source>
        <dbReference type="SAM" id="Phobius"/>
    </source>
</evidence>
<name>A0A284SAE2_ARMOS</name>
<evidence type="ECO:0000259" key="3">
    <source>
        <dbReference type="Pfam" id="PF20153"/>
    </source>
</evidence>
<organism evidence="4 5">
    <name type="scientific">Armillaria ostoyae</name>
    <name type="common">Armillaria root rot fungus</name>
    <dbReference type="NCBI Taxonomy" id="47428"/>
    <lineage>
        <taxon>Eukaryota</taxon>
        <taxon>Fungi</taxon>
        <taxon>Dikarya</taxon>
        <taxon>Basidiomycota</taxon>
        <taxon>Agaricomycotina</taxon>
        <taxon>Agaricomycetes</taxon>
        <taxon>Agaricomycetidae</taxon>
        <taxon>Agaricales</taxon>
        <taxon>Marasmiineae</taxon>
        <taxon>Physalacriaceae</taxon>
        <taxon>Armillaria</taxon>
    </lineage>
</organism>
<reference evidence="5" key="1">
    <citation type="journal article" date="2017" name="Nat. Ecol. Evol.">
        <title>Genome expansion and lineage-specific genetic innovations in the forest pathogenic fungi Armillaria.</title>
        <authorList>
            <person name="Sipos G."/>
            <person name="Prasanna A.N."/>
            <person name="Walter M.C."/>
            <person name="O'Connor E."/>
            <person name="Balint B."/>
            <person name="Krizsan K."/>
            <person name="Kiss B."/>
            <person name="Hess J."/>
            <person name="Varga T."/>
            <person name="Slot J."/>
            <person name="Riley R."/>
            <person name="Boka B."/>
            <person name="Rigling D."/>
            <person name="Barry K."/>
            <person name="Lee J."/>
            <person name="Mihaltcheva S."/>
            <person name="LaButti K."/>
            <person name="Lipzen A."/>
            <person name="Waldron R."/>
            <person name="Moloney N.M."/>
            <person name="Sperisen C."/>
            <person name="Kredics L."/>
            <person name="Vagvoelgyi C."/>
            <person name="Patrignani A."/>
            <person name="Fitzpatrick D."/>
            <person name="Nagy I."/>
            <person name="Doyle S."/>
            <person name="Anderson J.B."/>
            <person name="Grigoriev I.V."/>
            <person name="Gueldener U."/>
            <person name="Muensterkoetter M."/>
            <person name="Nagy L.G."/>
        </authorList>
    </citation>
    <scope>NUCLEOTIDE SEQUENCE [LARGE SCALE GENOMIC DNA]</scope>
    <source>
        <strain evidence="5">C18/9</strain>
    </source>
</reference>
<proteinExistence type="predicted"/>
<feature type="domain" description="DUF6535" evidence="3">
    <location>
        <begin position="110"/>
        <end position="289"/>
    </location>
</feature>
<feature type="transmembrane region" description="Helical" evidence="2">
    <location>
        <begin position="210"/>
        <end position="232"/>
    </location>
</feature>
<dbReference type="AlphaFoldDB" id="A0A284SAE2"/>
<feature type="compositionally biased region" description="Basic and acidic residues" evidence="1">
    <location>
        <begin position="1"/>
        <end position="25"/>
    </location>
</feature>
<feature type="compositionally biased region" description="Basic and acidic residues" evidence="1">
    <location>
        <begin position="974"/>
        <end position="990"/>
    </location>
</feature>
<keyword evidence="5" id="KW-1185">Reference proteome</keyword>
<feature type="transmembrane region" description="Helical" evidence="2">
    <location>
        <begin position="260"/>
        <end position="289"/>
    </location>
</feature>
<feature type="transmembrane region" description="Helical" evidence="2">
    <location>
        <begin position="295"/>
        <end position="317"/>
    </location>
</feature>
<dbReference type="OMA" id="ICASITH"/>
<evidence type="ECO:0000313" key="5">
    <source>
        <dbReference type="Proteomes" id="UP000219338"/>
    </source>
</evidence>
<protein>
    <recommendedName>
        <fullName evidence="3">DUF6535 domain-containing protein</fullName>
    </recommendedName>
</protein>
<gene>
    <name evidence="4" type="ORF">ARMOST_21542</name>
</gene>